<proteinExistence type="predicted"/>
<dbReference type="RefSeq" id="WP_308897313.1">
    <property type="nucleotide sequence ID" value="NZ_CP133218.1"/>
</dbReference>
<evidence type="ECO:0000313" key="3">
    <source>
        <dbReference type="Proteomes" id="UP001236657"/>
    </source>
</evidence>
<reference evidence="2 3" key="1">
    <citation type="submission" date="2023-08" db="EMBL/GenBank/DDBJ databases">
        <title>New molecular markers tilS and rpoB for phylogenetic and monitoring studies of the genus Thiothrix biodiversity.</title>
        <authorList>
            <person name="Ravin N.V."/>
            <person name="Smolyakov D."/>
            <person name="Markov N.D."/>
            <person name="Beletsky A.V."/>
            <person name="Mardanov A.V."/>
            <person name="Rudenko T.S."/>
            <person name="Grabovich M.Y."/>
        </authorList>
    </citation>
    <scope>NUCLEOTIDE SEQUENCE [LARGE SCALE GENOMIC DNA]</scope>
    <source>
        <strain evidence="2 3">MK1</strain>
    </source>
</reference>
<name>A0ABY9MU92_9GAMM</name>
<evidence type="ECO:0000256" key="1">
    <source>
        <dbReference type="SAM" id="SignalP"/>
    </source>
</evidence>
<dbReference type="Pfam" id="PF06804">
    <property type="entry name" value="Lipoprotein_18"/>
    <property type="match status" value="1"/>
</dbReference>
<evidence type="ECO:0000313" key="2">
    <source>
        <dbReference type="EMBL" id="WML92232.1"/>
    </source>
</evidence>
<feature type="chain" id="PRO_5047156150" evidence="1">
    <location>
        <begin position="24"/>
        <end position="369"/>
    </location>
</feature>
<keyword evidence="3" id="KW-1185">Reference proteome</keyword>
<dbReference type="EMBL" id="CP133218">
    <property type="protein sequence ID" value="WML92232.1"/>
    <property type="molecule type" value="Genomic_DNA"/>
</dbReference>
<dbReference type="Gene3D" id="3.30.310.170">
    <property type="entry name" value="Outer membrane protein assembly factor BamC"/>
    <property type="match status" value="1"/>
</dbReference>
<dbReference type="InterPro" id="IPR010653">
    <property type="entry name" value="NlpB/DapX"/>
</dbReference>
<organism evidence="2 3">
    <name type="scientific">Thiothrix lacustris</name>
    <dbReference type="NCBI Taxonomy" id="525917"/>
    <lineage>
        <taxon>Bacteria</taxon>
        <taxon>Pseudomonadati</taxon>
        <taxon>Pseudomonadota</taxon>
        <taxon>Gammaproteobacteria</taxon>
        <taxon>Thiotrichales</taxon>
        <taxon>Thiotrichaceae</taxon>
        <taxon>Thiothrix</taxon>
    </lineage>
</organism>
<sequence>MNILPLSRSVVVLGSVLALSACSGLNIDSVGERVDYKNNKSVNSLEVPPDLSAPDYDSTYATIPGGSVSAAALTSGEVQRDNRVVLPTNPGIQLMREGNVRWLQVGAPAEAVWPKLQEFWSTMGVDIKRDEPRVGIMETDWAENKAEIPLDFIRKTIGKAFEGAYDAGSRDRFKIRLERPAAQATNIYLSHERAEESVSGTGTKWQYVPARPELEAEMLNRLMVFLQGGDATAATTPTAATPKQAAVSAAMVALDGGQPALAVGGTANDVWIRSGVMLGRIGMSIEGQQRANGVYLTSYSGGADDGKQGFFGRLFSTDKDALKVGSKYQVKIADAGNRSLITVSDAGGNPLKPAVATALLERLKSEFER</sequence>
<feature type="signal peptide" evidence="1">
    <location>
        <begin position="1"/>
        <end position="23"/>
    </location>
</feature>
<dbReference type="InterPro" id="IPR042268">
    <property type="entry name" value="BamC_C"/>
</dbReference>
<keyword evidence="1" id="KW-0732">Signal</keyword>
<protein>
    <submittedName>
        <fullName evidence="2">Outer membrane protein assembly factor BamC</fullName>
    </submittedName>
</protein>
<gene>
    <name evidence="2" type="primary">bamC</name>
    <name evidence="2" type="ORF">RCF98_07795</name>
</gene>
<accession>A0ABY9MU92</accession>
<dbReference type="Proteomes" id="UP001236657">
    <property type="component" value="Chromosome"/>
</dbReference>